<evidence type="ECO:0000313" key="2">
    <source>
        <dbReference type="EMBL" id="MRX74436.1"/>
    </source>
</evidence>
<dbReference type="RefSeq" id="WP_154309885.1">
    <property type="nucleotide sequence ID" value="NZ_WKKI01000101.1"/>
</dbReference>
<evidence type="ECO:0000256" key="1">
    <source>
        <dbReference type="SAM" id="Phobius"/>
    </source>
</evidence>
<dbReference type="Pfam" id="PF17319">
    <property type="entry name" value="DUF5362"/>
    <property type="match status" value="1"/>
</dbReference>
<evidence type="ECO:0000313" key="3">
    <source>
        <dbReference type="Proteomes" id="UP000448867"/>
    </source>
</evidence>
<keyword evidence="1" id="KW-0472">Membrane</keyword>
<keyword evidence="1" id="KW-1133">Transmembrane helix</keyword>
<feature type="transmembrane region" description="Helical" evidence="1">
    <location>
        <begin position="85"/>
        <end position="109"/>
    </location>
</feature>
<dbReference type="OrthoDB" id="2932876at2"/>
<accession>A0A7X2M0B7</accession>
<dbReference type="Proteomes" id="UP000448867">
    <property type="component" value="Unassembled WGS sequence"/>
</dbReference>
<sequence length="116" mass="13148">MQMQESLRNISKWGAFLGYLFIILGGLYALVGLFLFIVGAIPGIISIFLGIYILRSARQAKDLLQEYEEKALAELMLNYAKFLRLLGILMAIGLIINLIAIGFWMFILITGFNTYY</sequence>
<proteinExistence type="predicted"/>
<feature type="transmembrane region" description="Helical" evidence="1">
    <location>
        <begin position="12"/>
        <end position="30"/>
    </location>
</feature>
<comment type="caution">
    <text evidence="2">The sequence shown here is derived from an EMBL/GenBank/DDBJ whole genome shotgun (WGS) entry which is preliminary data.</text>
</comment>
<evidence type="ECO:0008006" key="4">
    <source>
        <dbReference type="Google" id="ProtNLM"/>
    </source>
</evidence>
<gene>
    <name evidence="2" type="ORF">GJU40_20195</name>
</gene>
<keyword evidence="3" id="KW-1185">Reference proteome</keyword>
<dbReference type="AlphaFoldDB" id="A0A7X2M0B7"/>
<name>A0A7X2M0B7_9BACI</name>
<keyword evidence="1" id="KW-0812">Transmembrane</keyword>
<protein>
    <recommendedName>
        <fullName evidence="4">DUF5362 domain-containing protein</fullName>
    </recommendedName>
</protein>
<reference evidence="2 3" key="1">
    <citation type="submission" date="2019-11" db="EMBL/GenBank/DDBJ databases">
        <title>Bacillus lacus genome.</title>
        <authorList>
            <person name="Allen C.J."/>
            <person name="Newman J.D."/>
        </authorList>
    </citation>
    <scope>NUCLEOTIDE SEQUENCE [LARGE SCALE GENOMIC DNA]</scope>
    <source>
        <strain evidence="2 3">KCTC 33946</strain>
    </source>
</reference>
<dbReference type="InterPro" id="IPR035287">
    <property type="entry name" value="DUF5362"/>
</dbReference>
<organism evidence="2 3">
    <name type="scientific">Metabacillus lacus</name>
    <dbReference type="NCBI Taxonomy" id="1983721"/>
    <lineage>
        <taxon>Bacteria</taxon>
        <taxon>Bacillati</taxon>
        <taxon>Bacillota</taxon>
        <taxon>Bacilli</taxon>
        <taxon>Bacillales</taxon>
        <taxon>Bacillaceae</taxon>
        <taxon>Metabacillus</taxon>
    </lineage>
</organism>
<dbReference type="EMBL" id="WKKI01000101">
    <property type="protein sequence ID" value="MRX74436.1"/>
    <property type="molecule type" value="Genomic_DNA"/>
</dbReference>
<feature type="transmembrane region" description="Helical" evidence="1">
    <location>
        <begin position="36"/>
        <end position="54"/>
    </location>
</feature>